<evidence type="ECO:0000256" key="1">
    <source>
        <dbReference type="ARBA" id="ARBA00007430"/>
    </source>
</evidence>
<dbReference type="Pfam" id="PF13727">
    <property type="entry name" value="CoA_binding_3"/>
    <property type="match status" value="1"/>
</dbReference>
<dbReference type="InterPro" id="IPR036291">
    <property type="entry name" value="NAD(P)-bd_dom_sf"/>
</dbReference>
<feature type="domain" description="Polysaccharide biosynthesis protein CapD-like" evidence="4">
    <location>
        <begin position="280"/>
        <end position="565"/>
    </location>
</feature>
<feature type="transmembrane region" description="Helical" evidence="3">
    <location>
        <begin position="71"/>
        <end position="92"/>
    </location>
</feature>
<dbReference type="SUPFAM" id="SSF51735">
    <property type="entry name" value="NAD(P)-binding Rossmann-fold domains"/>
    <property type="match status" value="2"/>
</dbReference>
<evidence type="ECO:0000256" key="2">
    <source>
        <dbReference type="SAM" id="MobiDB-lite"/>
    </source>
</evidence>
<dbReference type="PANTHER" id="PTHR43318:SF1">
    <property type="entry name" value="POLYSACCHARIDE BIOSYNTHESIS PROTEIN EPSC-RELATED"/>
    <property type="match status" value="1"/>
</dbReference>
<dbReference type="PANTHER" id="PTHR43318">
    <property type="entry name" value="UDP-N-ACETYLGLUCOSAMINE 4,6-DEHYDRATASE"/>
    <property type="match status" value="1"/>
</dbReference>
<dbReference type="InterPro" id="IPR051203">
    <property type="entry name" value="Polysaccharide_Synthase-Rel"/>
</dbReference>
<feature type="compositionally biased region" description="Basic and acidic residues" evidence="2">
    <location>
        <begin position="612"/>
        <end position="626"/>
    </location>
</feature>
<keyword evidence="3" id="KW-0472">Membrane</keyword>
<dbReference type="Pfam" id="PF02719">
    <property type="entry name" value="Polysacc_synt_2"/>
    <property type="match status" value="1"/>
</dbReference>
<comment type="similarity">
    <text evidence="1">Belongs to the polysaccharide synthase family.</text>
</comment>
<keyword evidence="3" id="KW-1133">Transmembrane helix</keyword>
<evidence type="ECO:0000313" key="6">
    <source>
        <dbReference type="Proteomes" id="UP000244016"/>
    </source>
</evidence>
<dbReference type="Proteomes" id="UP000244016">
    <property type="component" value="Unassembled WGS sequence"/>
</dbReference>
<dbReference type="AlphaFoldDB" id="A0A2T5G4T3"/>
<dbReference type="EMBL" id="PEBW01000006">
    <property type="protein sequence ID" value="PTQ51201.1"/>
    <property type="molecule type" value="Genomic_DNA"/>
</dbReference>
<evidence type="ECO:0000259" key="4">
    <source>
        <dbReference type="Pfam" id="PF02719"/>
    </source>
</evidence>
<dbReference type="Gene3D" id="3.40.50.720">
    <property type="entry name" value="NAD(P)-binding Rossmann-like Domain"/>
    <property type="match status" value="2"/>
</dbReference>
<organism evidence="5 6">
    <name type="scientific">Brockia lithotrophica</name>
    <dbReference type="NCBI Taxonomy" id="933949"/>
    <lineage>
        <taxon>Bacteria</taxon>
        <taxon>Bacillati</taxon>
        <taxon>Bacillota</taxon>
        <taxon>Bacilli</taxon>
        <taxon>Bacillales</taxon>
        <taxon>Bacillales Family X. Incertae Sedis</taxon>
        <taxon>Brockia</taxon>
    </lineage>
</organism>
<dbReference type="InterPro" id="IPR003869">
    <property type="entry name" value="Polysac_CapD-like"/>
</dbReference>
<dbReference type="CDD" id="cd05237">
    <property type="entry name" value="UDP_invert_4-6DH_SDR_e"/>
    <property type="match status" value="1"/>
</dbReference>
<proteinExistence type="inferred from homology"/>
<name>A0A2T5G4T3_9BACL</name>
<evidence type="ECO:0000256" key="3">
    <source>
        <dbReference type="SAM" id="Phobius"/>
    </source>
</evidence>
<feature type="transmembrane region" description="Helical" evidence="3">
    <location>
        <begin position="38"/>
        <end position="59"/>
    </location>
</feature>
<reference evidence="5 6" key="1">
    <citation type="submission" date="2017-08" db="EMBL/GenBank/DDBJ databases">
        <title>Burning lignite coal seam in the remote Altai Mountains harbors a hydrogen-driven thermophilic microbial community.</title>
        <authorList>
            <person name="Kadnikov V.V."/>
            <person name="Mardanov A.V."/>
            <person name="Ivasenko D."/>
            <person name="Beletsky A.V."/>
            <person name="Karnachuk O.V."/>
            <person name="Ravin N.V."/>
        </authorList>
    </citation>
    <scope>NUCLEOTIDE SEQUENCE [LARGE SCALE GENOMIC DNA]</scope>
    <source>
        <strain evidence="5">AL31</strain>
    </source>
</reference>
<evidence type="ECO:0000313" key="5">
    <source>
        <dbReference type="EMBL" id="PTQ51201.1"/>
    </source>
</evidence>
<feature type="transmembrane region" description="Helical" evidence="3">
    <location>
        <begin position="104"/>
        <end position="121"/>
    </location>
</feature>
<feature type="region of interest" description="Disordered" evidence="2">
    <location>
        <begin position="606"/>
        <end position="633"/>
    </location>
</feature>
<protein>
    <submittedName>
        <fullName evidence="5">UDP-N-acetylglucosamine 4,6-dehydratase</fullName>
    </submittedName>
</protein>
<keyword evidence="3" id="KW-0812">Transmembrane</keyword>
<comment type="caution">
    <text evidence="5">The sequence shown here is derived from an EMBL/GenBank/DDBJ whole genome shotgun (WGS) entry which is preliminary data.</text>
</comment>
<gene>
    <name evidence="5" type="ORF">BLITH_0027</name>
</gene>
<accession>A0A2T5G4T3</accession>
<sequence>MPRSFLKFALDLLAWSAAALLSFWLRLEDPLPLYARPMLLYALLGAVVGGLVIAALGLPQQAWNKTSLRDAFAVFRATGLGTGFLLLLVGVGHPDLGIPRSIPLIHGVLALLFLGGLRVFVRLAEERSGRRALSGRERRVLIVGAGEAGTMIAREMLRHPETGLMPVGFLDDDPNKAGQRYLGLRVLGKLGDLPRVVRHTSAEEVLIAIPSAPGTVVRRVVDLARKVGVRYRIIPGIYDILADRVSVTQIREVDVEDLLRRDPVRLQVEEIAGYLEDKVILVTGAGGSIGSEIVRQVLPFRPKFLVLVGRGENSLYELERRLEREFPSARWATIVADVRRKDKLISLFERFQPQVVFHAAAHKHVPLMELNPDEAIFNNVGGTKNLVEVALSFGVERFVNISTDKAVNPTSIMGASKRVAEYVVTWAASRARPGQVFVSVRFGNVLGSRGSVIPLFKEQIRRGGPVTITHPDMVRYFMTIPEAAQLVLQAGGLGENGAVYVLDMGEPVRILDLAHDLIRLSGLEPHVDIDIVFTGKRPGEKLFEELLTAEEGTRATKHEKIFVARNTDVPPNFEEKLHELFEAARTGSGDAIRKALRELVPTYHPASFSGEDAGKAENGQEKRRTEGSFFSANGAVASPAQEFVWPSRSASGGT</sequence>